<protein>
    <submittedName>
        <fullName evidence="3">Hydrolase</fullName>
    </submittedName>
</protein>
<proteinExistence type="predicted"/>
<feature type="domain" description="AB hydrolase-1" evidence="2">
    <location>
        <begin position="31"/>
        <end position="276"/>
    </location>
</feature>
<dbReference type="AlphaFoldDB" id="A0A7G1KM83"/>
<keyword evidence="4" id="KW-1185">Reference proteome</keyword>
<evidence type="ECO:0000313" key="4">
    <source>
        <dbReference type="Proteomes" id="UP000516173"/>
    </source>
</evidence>
<evidence type="ECO:0000313" key="3">
    <source>
        <dbReference type="EMBL" id="BCK56160.1"/>
    </source>
</evidence>
<sequence>MLSHHHKTRHETIDVQGLEIFYRHAGDPKLPAILLLHGYPNSSYAFRDVIEPLAETAYVVAPDLPAFGFSAAPSAETFDYTFANIADTIDAFLAALDIKSFFLFVTDFGTPVGYYLATRRPDRIRGLIVQNGNAHDEGLGREWDGPKAFFADPTDANRAKLPEWMNFETTRYQYIGNQPERLACLYPPEGWYLDWERLSRPGIRDLQFKIFSDYGSHIARFPAIHAYHSKHQPPCLLLWGRHDPFFDLEEIMAYNRVLDALETHVFDGGHQLLETHSVECAALMTRFMLEVEAGRAQADASLGQK</sequence>
<evidence type="ECO:0000259" key="2">
    <source>
        <dbReference type="Pfam" id="PF00561"/>
    </source>
</evidence>
<dbReference type="Gene3D" id="3.40.50.1820">
    <property type="entry name" value="alpha/beta hydrolase"/>
    <property type="match status" value="1"/>
</dbReference>
<dbReference type="SUPFAM" id="SSF53474">
    <property type="entry name" value="alpha/beta-Hydrolases"/>
    <property type="match status" value="1"/>
</dbReference>
<dbReference type="InterPro" id="IPR029058">
    <property type="entry name" value="AB_hydrolase_fold"/>
</dbReference>
<dbReference type="GO" id="GO:0004301">
    <property type="term" value="F:epoxide hydrolase activity"/>
    <property type="evidence" value="ECO:0007669"/>
    <property type="project" value="TreeGrafter"/>
</dbReference>
<dbReference type="KEGG" id="nwl:NWFMUON74_39320"/>
<keyword evidence="1 3" id="KW-0378">Hydrolase</keyword>
<dbReference type="InterPro" id="IPR051340">
    <property type="entry name" value="Haloalkane_dehalogenase"/>
</dbReference>
<dbReference type="Proteomes" id="UP000516173">
    <property type="component" value="Chromosome"/>
</dbReference>
<dbReference type="PANTHER" id="PTHR42977">
    <property type="entry name" value="HYDROLASE-RELATED"/>
    <property type="match status" value="1"/>
</dbReference>
<evidence type="ECO:0000256" key="1">
    <source>
        <dbReference type="ARBA" id="ARBA00022801"/>
    </source>
</evidence>
<dbReference type="EMBL" id="AP023396">
    <property type="protein sequence ID" value="BCK56160.1"/>
    <property type="molecule type" value="Genomic_DNA"/>
</dbReference>
<organism evidence="3 4">
    <name type="scientific">Nocardia wallacei</name>
    <dbReference type="NCBI Taxonomy" id="480035"/>
    <lineage>
        <taxon>Bacteria</taxon>
        <taxon>Bacillati</taxon>
        <taxon>Actinomycetota</taxon>
        <taxon>Actinomycetes</taxon>
        <taxon>Mycobacteriales</taxon>
        <taxon>Nocardiaceae</taxon>
        <taxon>Nocardia</taxon>
    </lineage>
</organism>
<dbReference type="Pfam" id="PF00561">
    <property type="entry name" value="Abhydrolase_1"/>
    <property type="match status" value="1"/>
</dbReference>
<dbReference type="GeneID" id="80348430"/>
<accession>A0A7G1KM83</accession>
<dbReference type="InterPro" id="IPR000073">
    <property type="entry name" value="AB_hydrolase_1"/>
</dbReference>
<dbReference type="PANTHER" id="PTHR42977:SF3">
    <property type="entry name" value="AB HYDROLASE-1 DOMAIN-CONTAINING PROTEIN"/>
    <property type="match status" value="1"/>
</dbReference>
<dbReference type="RefSeq" id="WP_187683287.1">
    <property type="nucleotide sequence ID" value="NZ_AP023396.1"/>
</dbReference>
<reference evidence="3 4" key="1">
    <citation type="submission" date="2020-08" db="EMBL/GenBank/DDBJ databases">
        <title>Genome Sequencing of Nocardia wallacei strain FMUON74 and assembly.</title>
        <authorList>
            <person name="Toyokawa M."/>
            <person name="Uesaka K."/>
        </authorList>
    </citation>
    <scope>NUCLEOTIDE SEQUENCE [LARGE SCALE GENOMIC DNA]</scope>
    <source>
        <strain evidence="3 4">FMUON74</strain>
    </source>
</reference>
<name>A0A7G1KM83_9NOCA</name>
<gene>
    <name evidence="3" type="ORF">NWFMUON74_39320</name>
</gene>